<comment type="caution">
    <text evidence="5">The sequence shown here is derived from an EMBL/GenBank/DDBJ whole genome shotgun (WGS) entry which is preliminary data.</text>
</comment>
<keyword evidence="2 5" id="KW-0238">DNA-binding</keyword>
<evidence type="ECO:0000256" key="3">
    <source>
        <dbReference type="ARBA" id="ARBA00023163"/>
    </source>
</evidence>
<name>A0ABX0SR95_9PSEU</name>
<dbReference type="EMBL" id="JAANOU010000001">
    <property type="protein sequence ID" value="NIH79487.1"/>
    <property type="molecule type" value="Genomic_DNA"/>
</dbReference>
<dbReference type="InterPro" id="IPR000835">
    <property type="entry name" value="HTH_MarR-typ"/>
</dbReference>
<dbReference type="SUPFAM" id="SSF46785">
    <property type="entry name" value="Winged helix' DNA-binding domain"/>
    <property type="match status" value="1"/>
</dbReference>
<dbReference type="PANTHER" id="PTHR33164:SF64">
    <property type="entry name" value="TRANSCRIPTIONAL REGULATOR SLYA"/>
    <property type="match status" value="1"/>
</dbReference>
<dbReference type="PANTHER" id="PTHR33164">
    <property type="entry name" value="TRANSCRIPTIONAL REGULATOR, MARR FAMILY"/>
    <property type="match status" value="1"/>
</dbReference>
<dbReference type="GO" id="GO:0003677">
    <property type="term" value="F:DNA binding"/>
    <property type="evidence" value="ECO:0007669"/>
    <property type="project" value="UniProtKB-KW"/>
</dbReference>
<proteinExistence type="predicted"/>
<evidence type="ECO:0000256" key="2">
    <source>
        <dbReference type="ARBA" id="ARBA00023125"/>
    </source>
</evidence>
<evidence type="ECO:0000256" key="1">
    <source>
        <dbReference type="ARBA" id="ARBA00023015"/>
    </source>
</evidence>
<dbReference type="Proteomes" id="UP000754495">
    <property type="component" value="Unassembled WGS sequence"/>
</dbReference>
<organism evidence="5 6">
    <name type="scientific">Amycolatopsis viridis</name>
    <dbReference type="NCBI Taxonomy" id="185678"/>
    <lineage>
        <taxon>Bacteria</taxon>
        <taxon>Bacillati</taxon>
        <taxon>Actinomycetota</taxon>
        <taxon>Actinomycetes</taxon>
        <taxon>Pseudonocardiales</taxon>
        <taxon>Pseudonocardiaceae</taxon>
        <taxon>Amycolatopsis</taxon>
    </lineage>
</organism>
<dbReference type="Gene3D" id="1.10.10.10">
    <property type="entry name" value="Winged helix-like DNA-binding domain superfamily/Winged helix DNA-binding domain"/>
    <property type="match status" value="1"/>
</dbReference>
<keyword evidence="3" id="KW-0804">Transcription</keyword>
<dbReference type="InterPro" id="IPR036390">
    <property type="entry name" value="WH_DNA-bd_sf"/>
</dbReference>
<evidence type="ECO:0000313" key="6">
    <source>
        <dbReference type="Proteomes" id="UP000754495"/>
    </source>
</evidence>
<reference evidence="5 6" key="1">
    <citation type="submission" date="2020-03" db="EMBL/GenBank/DDBJ databases">
        <title>Sequencing the genomes of 1000 actinobacteria strains.</title>
        <authorList>
            <person name="Klenk H.-P."/>
        </authorList>
    </citation>
    <scope>NUCLEOTIDE SEQUENCE [LARGE SCALE GENOMIC DNA]</scope>
    <source>
        <strain evidence="5 6">DSM 45668</strain>
    </source>
</reference>
<sequence length="144" mass="15876">MPLDPGASPGFLLWHVTLRWQREITAALAPLGLTHVQFVLLATTWWMNTHGEAPNQLTLAGRAGTDVKMASQVLRKLEDKDLIRREVDRADTRAKRLRTTARGAELAREAIERVEGVDAAFFRSVPDRGALIGMLRTLATPGPG</sequence>
<keyword evidence="6" id="KW-1185">Reference proteome</keyword>
<dbReference type="Pfam" id="PF01047">
    <property type="entry name" value="MarR"/>
    <property type="match status" value="1"/>
</dbReference>
<gene>
    <name evidence="5" type="ORF">FHX46_002017</name>
</gene>
<protein>
    <submittedName>
        <fullName evidence="5">DNA-binding MarR family transcriptional regulator</fullName>
    </submittedName>
</protein>
<evidence type="ECO:0000259" key="4">
    <source>
        <dbReference type="PROSITE" id="PS50995"/>
    </source>
</evidence>
<accession>A0ABX0SR95</accession>
<keyword evidence="1" id="KW-0805">Transcription regulation</keyword>
<dbReference type="SMART" id="SM00347">
    <property type="entry name" value="HTH_MARR"/>
    <property type="match status" value="1"/>
</dbReference>
<dbReference type="PROSITE" id="PS50995">
    <property type="entry name" value="HTH_MARR_2"/>
    <property type="match status" value="1"/>
</dbReference>
<dbReference type="RefSeq" id="WP_167112713.1">
    <property type="nucleotide sequence ID" value="NZ_JAANOU010000001.1"/>
</dbReference>
<dbReference type="InterPro" id="IPR036388">
    <property type="entry name" value="WH-like_DNA-bd_sf"/>
</dbReference>
<dbReference type="InterPro" id="IPR039422">
    <property type="entry name" value="MarR/SlyA-like"/>
</dbReference>
<evidence type="ECO:0000313" key="5">
    <source>
        <dbReference type="EMBL" id="NIH79487.1"/>
    </source>
</evidence>
<feature type="domain" description="HTH marR-type" evidence="4">
    <location>
        <begin position="1"/>
        <end position="140"/>
    </location>
</feature>